<dbReference type="Gene3D" id="2.40.50.40">
    <property type="match status" value="1"/>
</dbReference>
<feature type="domain" description="Chromo" evidence="1">
    <location>
        <begin position="60"/>
        <end position="103"/>
    </location>
</feature>
<reference evidence="2 3" key="1">
    <citation type="journal article" date="2021" name="bioRxiv">
        <title>Chromosome-scale and haplotype-resolved genome assembly of a tetraploid potato cultivar.</title>
        <authorList>
            <person name="Sun H."/>
            <person name="Jiao W.-B."/>
            <person name="Krause K."/>
            <person name="Campoy J.A."/>
            <person name="Goel M."/>
            <person name="Folz-Donahue K."/>
            <person name="Kukat C."/>
            <person name="Huettel B."/>
            <person name="Schneeberger K."/>
        </authorList>
    </citation>
    <scope>NUCLEOTIDE SEQUENCE [LARGE SCALE GENOMIC DNA]</scope>
    <source>
        <strain evidence="2">SolTubOtavaFocal</strain>
        <tissue evidence="2">Leaves</tissue>
    </source>
</reference>
<accession>A0ABQ7UV68</accession>
<protein>
    <recommendedName>
        <fullName evidence="1">Chromo domain-containing protein</fullName>
    </recommendedName>
</protein>
<evidence type="ECO:0000259" key="1">
    <source>
        <dbReference type="PROSITE" id="PS50013"/>
    </source>
</evidence>
<dbReference type="EMBL" id="JAIVGD010000018">
    <property type="protein sequence ID" value="KAH0755744.1"/>
    <property type="molecule type" value="Genomic_DNA"/>
</dbReference>
<organism evidence="2 3">
    <name type="scientific">Solanum tuberosum</name>
    <name type="common">Potato</name>
    <dbReference type="NCBI Taxonomy" id="4113"/>
    <lineage>
        <taxon>Eukaryota</taxon>
        <taxon>Viridiplantae</taxon>
        <taxon>Streptophyta</taxon>
        <taxon>Embryophyta</taxon>
        <taxon>Tracheophyta</taxon>
        <taxon>Spermatophyta</taxon>
        <taxon>Magnoliopsida</taxon>
        <taxon>eudicotyledons</taxon>
        <taxon>Gunneridae</taxon>
        <taxon>Pentapetalae</taxon>
        <taxon>asterids</taxon>
        <taxon>lamiids</taxon>
        <taxon>Solanales</taxon>
        <taxon>Solanaceae</taxon>
        <taxon>Solanoideae</taxon>
        <taxon>Solaneae</taxon>
        <taxon>Solanum</taxon>
    </lineage>
</organism>
<comment type="caution">
    <text evidence="2">The sequence shown here is derived from an EMBL/GenBank/DDBJ whole genome shotgun (WGS) entry which is preliminary data.</text>
</comment>
<dbReference type="Pfam" id="PF00385">
    <property type="entry name" value="Chromo"/>
    <property type="match status" value="1"/>
</dbReference>
<evidence type="ECO:0000313" key="3">
    <source>
        <dbReference type="Proteomes" id="UP000826656"/>
    </source>
</evidence>
<sequence length="121" mass="14033">MTPFKALYERDPPSLLRFTDEISAVEEVNQQLMARNNILYELKANLSHAQAQMKVYADAKPREVVVDCRTLLNGSKEVLIKWKDLLDFENTWESYEIIDAQFPHFHLEDKVKLVWGGGGYC</sequence>
<gene>
    <name evidence="2" type="ORF">KY290_026014</name>
</gene>
<dbReference type="InterPro" id="IPR016197">
    <property type="entry name" value="Chromo-like_dom_sf"/>
</dbReference>
<keyword evidence="3" id="KW-1185">Reference proteome</keyword>
<dbReference type="InterPro" id="IPR023780">
    <property type="entry name" value="Chromo_domain"/>
</dbReference>
<dbReference type="Proteomes" id="UP000826656">
    <property type="component" value="Unassembled WGS sequence"/>
</dbReference>
<dbReference type="SUPFAM" id="SSF54160">
    <property type="entry name" value="Chromo domain-like"/>
    <property type="match status" value="1"/>
</dbReference>
<evidence type="ECO:0000313" key="2">
    <source>
        <dbReference type="EMBL" id="KAH0755744.1"/>
    </source>
</evidence>
<dbReference type="PROSITE" id="PS50013">
    <property type="entry name" value="CHROMO_2"/>
    <property type="match status" value="1"/>
</dbReference>
<dbReference type="InterPro" id="IPR000953">
    <property type="entry name" value="Chromo/chromo_shadow_dom"/>
</dbReference>
<name>A0ABQ7UV68_SOLTU</name>
<proteinExistence type="predicted"/>